<dbReference type="SMART" id="SM00451">
    <property type="entry name" value="ZnF_U1"/>
    <property type="match status" value="1"/>
</dbReference>
<feature type="non-terminal residue" evidence="7">
    <location>
        <position position="1"/>
    </location>
</feature>
<keyword evidence="2" id="KW-0863">Zinc-finger</keyword>
<evidence type="ECO:0000256" key="5">
    <source>
        <dbReference type="SAM" id="Coils"/>
    </source>
</evidence>
<evidence type="ECO:0000313" key="8">
    <source>
        <dbReference type="Proteomes" id="UP000186594"/>
    </source>
</evidence>
<feature type="domain" description="C2H2-type" evidence="6">
    <location>
        <begin position="91"/>
        <end position="113"/>
    </location>
</feature>
<dbReference type="SUPFAM" id="SSF57667">
    <property type="entry name" value="beta-beta-alpha zinc fingers"/>
    <property type="match status" value="1"/>
</dbReference>
<dbReference type="GO" id="GO:0000398">
    <property type="term" value="P:mRNA splicing, via spliceosome"/>
    <property type="evidence" value="ECO:0007669"/>
    <property type="project" value="InterPro"/>
</dbReference>
<dbReference type="InterPro" id="IPR040107">
    <property type="entry name" value="Snu23"/>
</dbReference>
<dbReference type="InterPro" id="IPR003604">
    <property type="entry name" value="Matrin/U1-like-C_Znf_C2H2"/>
</dbReference>
<dbReference type="Proteomes" id="UP000186594">
    <property type="component" value="Unassembled WGS sequence"/>
</dbReference>
<dbReference type="AlphaFoldDB" id="A0A1U7LNU9"/>
<dbReference type="OMA" id="DEMIAIM"/>
<accession>A0A1U7LNU9</accession>
<organism evidence="7 8">
    <name type="scientific">Neolecta irregularis (strain DAH-3)</name>
    <dbReference type="NCBI Taxonomy" id="1198029"/>
    <lineage>
        <taxon>Eukaryota</taxon>
        <taxon>Fungi</taxon>
        <taxon>Dikarya</taxon>
        <taxon>Ascomycota</taxon>
        <taxon>Taphrinomycotina</taxon>
        <taxon>Neolectales</taxon>
        <taxon>Neolectaceae</taxon>
        <taxon>Neolecta</taxon>
    </lineage>
</organism>
<gene>
    <name evidence="7" type="ORF">NEOLI_005072</name>
</gene>
<dbReference type="Pfam" id="PF12171">
    <property type="entry name" value="zf-C2H2_jaz"/>
    <property type="match status" value="1"/>
</dbReference>
<dbReference type="PROSITE" id="PS00028">
    <property type="entry name" value="ZINC_FINGER_C2H2_1"/>
    <property type="match status" value="1"/>
</dbReference>
<keyword evidence="3" id="KW-0862">Zinc</keyword>
<dbReference type="GO" id="GO:0008270">
    <property type="term" value="F:zinc ion binding"/>
    <property type="evidence" value="ECO:0007669"/>
    <property type="project" value="UniProtKB-KW"/>
</dbReference>
<evidence type="ECO:0000256" key="4">
    <source>
        <dbReference type="ARBA" id="ARBA00023242"/>
    </source>
</evidence>
<reference evidence="7 8" key="1">
    <citation type="submission" date="2016-04" db="EMBL/GenBank/DDBJ databases">
        <title>Evolutionary innovation and constraint leading to complex multicellularity in the Ascomycota.</title>
        <authorList>
            <person name="Cisse O."/>
            <person name="Nguyen A."/>
            <person name="Hewitt D.A."/>
            <person name="Jedd G."/>
            <person name="Stajich J.E."/>
        </authorList>
    </citation>
    <scope>NUCLEOTIDE SEQUENCE [LARGE SCALE GENOMIC DNA]</scope>
    <source>
        <strain evidence="7 8">DAH-3</strain>
    </source>
</reference>
<evidence type="ECO:0000259" key="6">
    <source>
        <dbReference type="PROSITE" id="PS00028"/>
    </source>
</evidence>
<evidence type="ECO:0000256" key="2">
    <source>
        <dbReference type="ARBA" id="ARBA00022771"/>
    </source>
</evidence>
<keyword evidence="8" id="KW-1185">Reference proteome</keyword>
<dbReference type="GO" id="GO:0005681">
    <property type="term" value="C:spliceosomal complex"/>
    <property type="evidence" value="ECO:0007669"/>
    <property type="project" value="InterPro"/>
</dbReference>
<dbReference type="PANTHER" id="PTHR45986:SF1">
    <property type="entry name" value="ZINC FINGER MATRIN-TYPE PROTEIN 2"/>
    <property type="match status" value="1"/>
</dbReference>
<evidence type="ECO:0000313" key="7">
    <source>
        <dbReference type="EMBL" id="OLL24327.1"/>
    </source>
</evidence>
<dbReference type="InterPro" id="IPR013087">
    <property type="entry name" value="Znf_C2H2_type"/>
</dbReference>
<keyword evidence="4" id="KW-0539">Nucleus</keyword>
<name>A0A1U7LNU9_NEOID</name>
<proteinExistence type="predicted"/>
<keyword evidence="1" id="KW-0479">Metal-binding</keyword>
<dbReference type="EMBL" id="LXFE01000877">
    <property type="protein sequence ID" value="OLL24327.1"/>
    <property type="molecule type" value="Genomic_DNA"/>
</dbReference>
<keyword evidence="7" id="KW-0687">Ribonucleoprotein</keyword>
<dbReference type="PANTHER" id="PTHR45986">
    <property type="entry name" value="ZINC FINGER MATRIN-TYPE PROTEIN 2"/>
    <property type="match status" value="1"/>
</dbReference>
<feature type="coiled-coil region" evidence="5">
    <location>
        <begin position="128"/>
        <end position="188"/>
    </location>
</feature>
<comment type="caution">
    <text evidence="7">The sequence shown here is derived from an EMBL/GenBank/DDBJ whole genome shotgun (WGS) entry which is preliminary data.</text>
</comment>
<evidence type="ECO:0000256" key="1">
    <source>
        <dbReference type="ARBA" id="ARBA00022723"/>
    </source>
</evidence>
<protein>
    <submittedName>
        <fullName evidence="7">U4/U6.U5 small nuclear ribonucleoprotein component snu23</fullName>
    </submittedName>
</protein>
<dbReference type="InterPro" id="IPR036236">
    <property type="entry name" value="Znf_C2H2_sf"/>
</dbReference>
<dbReference type="Gene3D" id="3.30.160.60">
    <property type="entry name" value="Classic Zinc Finger"/>
    <property type="match status" value="1"/>
</dbReference>
<dbReference type="OrthoDB" id="30343at2759"/>
<dbReference type="InterPro" id="IPR022755">
    <property type="entry name" value="Znf_C2H2_jaz"/>
</dbReference>
<keyword evidence="5" id="KW-0175">Coiled coil</keyword>
<dbReference type="GO" id="GO:0003676">
    <property type="term" value="F:nucleic acid binding"/>
    <property type="evidence" value="ECO:0007669"/>
    <property type="project" value="InterPro"/>
</dbReference>
<evidence type="ECO:0000256" key="3">
    <source>
        <dbReference type="ARBA" id="ARBA00022833"/>
    </source>
</evidence>
<dbReference type="GO" id="GO:0046540">
    <property type="term" value="C:U4/U6 x U5 tri-snRNP complex"/>
    <property type="evidence" value="ECO:0007669"/>
    <property type="project" value="TreeGrafter"/>
</dbReference>
<dbReference type="STRING" id="1198029.A0A1U7LNU9"/>
<sequence>FTSESSVSLHRLDYKVPLHLRCHPSRFIHFPMDELKPDDKKIKMQKLDAGLSQPPPPPRKNLNLEENLHKTQLIPAGAAFGNKGKGAGYYCQHCDLNFRDSLSWLDHLNSKQHLRASNQSGRIVRATLIDVQRKLNSLRESKHQQEQLDSNVDFWKRIEERKGLIALEKKMNKERRQLRKAKRKEEIQTTTLQEGNQDVGRLMGFTGFGSSKV</sequence>